<dbReference type="PANTHER" id="PTHR10367:SF9">
    <property type="entry name" value="DUAL-SPECIFICITY PHOSPHATASE 11 (RNA_RNP COMPLEX 1-INTERACTING)"/>
    <property type="match status" value="1"/>
</dbReference>
<feature type="compositionally biased region" description="Basic residues" evidence="1">
    <location>
        <begin position="183"/>
        <end position="193"/>
    </location>
</feature>
<dbReference type="OrthoDB" id="428974at2759"/>
<dbReference type="Proteomes" id="UP000281406">
    <property type="component" value="Unassembled WGS sequence"/>
</dbReference>
<comment type="caution">
    <text evidence="2">The sequence shown here is derived from an EMBL/GenBank/DDBJ whole genome shotgun (WGS) entry which is preliminary data.</text>
</comment>
<dbReference type="InterPro" id="IPR051029">
    <property type="entry name" value="mRNA_Capping_Enz/RNA_Phosphat"/>
</dbReference>
<dbReference type="InterPro" id="IPR029021">
    <property type="entry name" value="Prot-tyrosine_phosphatase-like"/>
</dbReference>
<feature type="non-terminal residue" evidence="2">
    <location>
        <position position="1"/>
    </location>
</feature>
<dbReference type="PANTHER" id="PTHR10367">
    <property type="entry name" value="MRNA-CAPPING ENZYME"/>
    <property type="match status" value="1"/>
</dbReference>
<sequence length="330" mass="38048">CMALYSSCCEDMPSNKKNGVPDGWTDYTAVGKRIPGSRFIAFKVPLKQSFRYHLKQAEVFGPFDLVRMLEKEGQELGLIIDLTFTTRYYKVEDLPNTLYHLKIFTAGHEVPNDATILSFKKAVRHFLHENENNVFNASRGHSIERQNYLDDLRTGPKRSNIGMEEPDQEPSRGLANETQHEAPHHRREQHNHTPRFNGQGPHQWHRGPQYTFFNEGMEEPDQEPSHGLANFQTPLHRREQHNHDPRFNGQGPHQWHREPQHKFYRFDERCSLLILTISPQPFSTDEQHDVVQTPSATVRSSASVSSSTPETIECQRILLQSFNPISASTS</sequence>
<gene>
    <name evidence="2" type="ORF">DPX16_10543</name>
</gene>
<keyword evidence="3" id="KW-1185">Reference proteome</keyword>
<dbReference type="Gene3D" id="3.90.190.10">
    <property type="entry name" value="Protein tyrosine phosphatase superfamily"/>
    <property type="match status" value="1"/>
</dbReference>
<evidence type="ECO:0000313" key="2">
    <source>
        <dbReference type="EMBL" id="ROL54120.1"/>
    </source>
</evidence>
<reference evidence="2 3" key="1">
    <citation type="submission" date="2018-10" db="EMBL/GenBank/DDBJ databases">
        <title>Genome assembly for a Yunnan-Guizhou Plateau 3E fish, Anabarilius grahami (Regan), and its evolutionary and genetic applications.</title>
        <authorList>
            <person name="Jiang W."/>
        </authorList>
    </citation>
    <scope>NUCLEOTIDE SEQUENCE [LARGE SCALE GENOMIC DNA]</scope>
    <source>
        <strain evidence="2">AG-KIZ</strain>
        <tissue evidence="2">Muscle</tissue>
    </source>
</reference>
<protein>
    <submittedName>
        <fullName evidence="2">RNA/RNP complex-1-interacting phosphatase</fullName>
    </submittedName>
</protein>
<evidence type="ECO:0000256" key="1">
    <source>
        <dbReference type="SAM" id="MobiDB-lite"/>
    </source>
</evidence>
<dbReference type="SUPFAM" id="SSF52799">
    <property type="entry name" value="(Phosphotyrosine protein) phosphatases II"/>
    <property type="match status" value="1"/>
</dbReference>
<dbReference type="AlphaFoldDB" id="A0A3N0Z6M7"/>
<name>A0A3N0Z6M7_ANAGA</name>
<dbReference type="GO" id="GO:0004651">
    <property type="term" value="F:polynucleotide 5'-phosphatase activity"/>
    <property type="evidence" value="ECO:0007669"/>
    <property type="project" value="TreeGrafter"/>
</dbReference>
<evidence type="ECO:0000313" key="3">
    <source>
        <dbReference type="Proteomes" id="UP000281406"/>
    </source>
</evidence>
<proteinExistence type="predicted"/>
<dbReference type="EMBL" id="RJVU01007007">
    <property type="protein sequence ID" value="ROL54120.1"/>
    <property type="molecule type" value="Genomic_DNA"/>
</dbReference>
<feature type="region of interest" description="Disordered" evidence="1">
    <location>
        <begin position="151"/>
        <end position="203"/>
    </location>
</feature>
<organism evidence="2 3">
    <name type="scientific">Anabarilius grahami</name>
    <name type="common">Kanglang fish</name>
    <name type="synonym">Barilius grahami</name>
    <dbReference type="NCBI Taxonomy" id="495550"/>
    <lineage>
        <taxon>Eukaryota</taxon>
        <taxon>Metazoa</taxon>
        <taxon>Chordata</taxon>
        <taxon>Craniata</taxon>
        <taxon>Vertebrata</taxon>
        <taxon>Euteleostomi</taxon>
        <taxon>Actinopterygii</taxon>
        <taxon>Neopterygii</taxon>
        <taxon>Teleostei</taxon>
        <taxon>Ostariophysi</taxon>
        <taxon>Cypriniformes</taxon>
        <taxon>Xenocyprididae</taxon>
        <taxon>Xenocypridinae</taxon>
        <taxon>Xenocypridinae incertae sedis</taxon>
        <taxon>Anabarilius</taxon>
    </lineage>
</organism>
<accession>A0A3N0Z6M7</accession>